<reference evidence="2" key="1">
    <citation type="submission" date="2022-11" db="UniProtKB">
        <authorList>
            <consortium name="WormBaseParasite"/>
        </authorList>
    </citation>
    <scope>IDENTIFICATION</scope>
</reference>
<dbReference type="WBParaSite" id="scaffold29824_cov116.g20772">
    <property type="protein sequence ID" value="scaffold29824_cov116.g20772"/>
    <property type="gene ID" value="scaffold29824_cov116.g20772"/>
</dbReference>
<name>A0A915M7R4_MELJA</name>
<proteinExistence type="predicted"/>
<evidence type="ECO:0000313" key="2">
    <source>
        <dbReference type="WBParaSite" id="scaffold29824_cov116.g20772"/>
    </source>
</evidence>
<keyword evidence="1" id="KW-1185">Reference proteome</keyword>
<protein>
    <submittedName>
        <fullName evidence="2">Uncharacterized protein</fullName>
    </submittedName>
</protein>
<dbReference type="AlphaFoldDB" id="A0A915M7R4"/>
<accession>A0A915M7R4</accession>
<dbReference type="Proteomes" id="UP000887561">
    <property type="component" value="Unplaced"/>
</dbReference>
<evidence type="ECO:0000313" key="1">
    <source>
        <dbReference type="Proteomes" id="UP000887561"/>
    </source>
</evidence>
<sequence length="28" mass="3331">MAWFIIATWTTVYFVVSTKIEKNALRLK</sequence>
<organism evidence="1 2">
    <name type="scientific">Meloidogyne javanica</name>
    <name type="common">Root-knot nematode worm</name>
    <dbReference type="NCBI Taxonomy" id="6303"/>
    <lineage>
        <taxon>Eukaryota</taxon>
        <taxon>Metazoa</taxon>
        <taxon>Ecdysozoa</taxon>
        <taxon>Nematoda</taxon>
        <taxon>Chromadorea</taxon>
        <taxon>Rhabditida</taxon>
        <taxon>Tylenchina</taxon>
        <taxon>Tylenchomorpha</taxon>
        <taxon>Tylenchoidea</taxon>
        <taxon>Meloidogynidae</taxon>
        <taxon>Meloidogyninae</taxon>
        <taxon>Meloidogyne</taxon>
        <taxon>Meloidogyne incognita group</taxon>
    </lineage>
</organism>